<protein>
    <submittedName>
        <fullName evidence="1">Uncharacterized protein</fullName>
    </submittedName>
</protein>
<proteinExistence type="predicted"/>
<reference evidence="1" key="1">
    <citation type="submission" date="2014-07" db="EMBL/GenBank/DDBJ databases">
        <authorList>
            <person name="Remaud-Simeon Magali"/>
            <person name="Passerini Delphine"/>
        </authorList>
    </citation>
    <scope>NUCLEOTIDE SEQUENCE</scope>
    <source>
        <strain evidence="1">NRRL B-742</strain>
        <plasmid evidence="1">1</plasmid>
    </source>
</reference>
<evidence type="ECO:0000313" key="1">
    <source>
        <dbReference type="EMBL" id="CEF82704.1"/>
    </source>
</evidence>
<dbReference type="EMBL" id="LN610406">
    <property type="protein sequence ID" value="CEF82704.1"/>
    <property type="molecule type" value="Genomic_DNA"/>
</dbReference>
<organism evidence="1">
    <name type="scientific">Leuconostoc citreum</name>
    <dbReference type="NCBI Taxonomy" id="33964"/>
    <lineage>
        <taxon>Bacteria</taxon>
        <taxon>Bacillati</taxon>
        <taxon>Bacillota</taxon>
        <taxon>Bacilli</taxon>
        <taxon>Lactobacillales</taxon>
        <taxon>Lactobacillaceae</taxon>
        <taxon>Leuconostoc</taxon>
    </lineage>
</organism>
<keyword evidence="1" id="KW-0614">Plasmid</keyword>
<geneLocation type="plasmid" evidence="1">
    <name>1</name>
</geneLocation>
<sequence length="13" mass="1382">MTTALDGVSWLGM</sequence>
<accession>A0A098DLK4</accession>
<gene>
    <name evidence="1" type="ORF">BN962_p00003</name>
</gene>
<name>A0A098DLK4_LEUCI</name>